<feature type="compositionally biased region" description="Polar residues" evidence="8">
    <location>
        <begin position="133"/>
        <end position="146"/>
    </location>
</feature>
<dbReference type="SUPFAM" id="SSF54189">
    <property type="entry name" value="Ribosomal proteins S24e, L23 and L15e"/>
    <property type="match status" value="1"/>
</dbReference>
<feature type="region of interest" description="Disordered" evidence="8">
    <location>
        <begin position="132"/>
        <end position="164"/>
    </location>
</feature>
<keyword evidence="4" id="KW-0496">Mitochondrion</keyword>
<evidence type="ECO:0000313" key="9">
    <source>
        <dbReference type="EMBL" id="PKY03628.1"/>
    </source>
</evidence>
<dbReference type="FunFam" id="3.30.70.330:FF:000687">
    <property type="entry name" value="54S ribosomal protein L23, mitochondrial"/>
    <property type="match status" value="1"/>
</dbReference>
<dbReference type="Pfam" id="PF00276">
    <property type="entry name" value="Ribosomal_L23"/>
    <property type="match status" value="1"/>
</dbReference>
<protein>
    <recommendedName>
        <fullName evidence="7">Large ribosomal subunit protein uL23m</fullName>
    </recommendedName>
</protein>
<evidence type="ECO:0000256" key="2">
    <source>
        <dbReference type="ARBA" id="ARBA00006700"/>
    </source>
</evidence>
<dbReference type="EMBL" id="MSFM01000007">
    <property type="protein sequence ID" value="PKY03628.1"/>
    <property type="molecule type" value="Genomic_DNA"/>
</dbReference>
<keyword evidence="3 9" id="KW-0689">Ribosomal protein</keyword>
<comment type="subcellular location">
    <subcellularLocation>
        <location evidence="1">Mitochondrion</location>
    </subcellularLocation>
</comment>
<comment type="function">
    <text evidence="6">Component of the mitochondrial ribosome (mitoribosome), a dedicated translation machinery responsible for the synthesis of mitochondrial genome-encoded proteins, including at least some of the essential transmembrane subunits of the mitochondrial respiratory chain. The mitoribosomes are attached to the mitochondrial inner membrane and translation products are cotranslationally integrated into the membrane.</text>
</comment>
<evidence type="ECO:0000256" key="6">
    <source>
        <dbReference type="ARBA" id="ARBA00037226"/>
    </source>
</evidence>
<evidence type="ECO:0000256" key="4">
    <source>
        <dbReference type="ARBA" id="ARBA00023128"/>
    </source>
</evidence>
<dbReference type="PANTHER" id="PTHR12059:SF5">
    <property type="entry name" value="LARGE RIBOSOMAL SUBUNIT PROTEIN UL23M"/>
    <property type="match status" value="1"/>
</dbReference>
<gene>
    <name evidence="9" type="ORF">P168DRAFT_327691</name>
</gene>
<reference evidence="9" key="1">
    <citation type="submission" date="2016-12" db="EMBL/GenBank/DDBJ databases">
        <title>The genomes of Aspergillus section Nigri reveals drivers in fungal speciation.</title>
        <authorList>
            <consortium name="DOE Joint Genome Institute"/>
            <person name="Vesth T.C."/>
            <person name="Nybo J."/>
            <person name="Theobald S."/>
            <person name="Brandl J."/>
            <person name="Frisvad J.C."/>
            <person name="Nielsen K.F."/>
            <person name="Lyhne E.K."/>
            <person name="Kogle M.E."/>
            <person name="Kuo A."/>
            <person name="Riley R."/>
            <person name="Clum A."/>
            <person name="Nolan M."/>
            <person name="Lipzen A."/>
            <person name="Salamov A."/>
            <person name="Henrissat B."/>
            <person name="Wiebenga A."/>
            <person name="De vries R.P."/>
            <person name="Grigoriev I.V."/>
            <person name="Mortensen U.H."/>
            <person name="Andersen M.R."/>
            <person name="Baker S.E."/>
        </authorList>
    </citation>
    <scope>NUCLEOTIDE SEQUENCE</scope>
    <source>
        <strain evidence="9">IBT 28561</strain>
    </source>
</reference>
<evidence type="ECO:0000313" key="10">
    <source>
        <dbReference type="Proteomes" id="UP000234254"/>
    </source>
</evidence>
<comment type="caution">
    <text evidence="9">The sequence shown here is derived from an EMBL/GenBank/DDBJ whole genome shotgun (WGS) entry which is preliminary data.</text>
</comment>
<proteinExistence type="inferred from homology"/>
<dbReference type="GO" id="GO:0005762">
    <property type="term" value="C:mitochondrial large ribosomal subunit"/>
    <property type="evidence" value="ECO:0007669"/>
    <property type="project" value="TreeGrafter"/>
</dbReference>
<dbReference type="GO" id="GO:0003735">
    <property type="term" value="F:structural constituent of ribosome"/>
    <property type="evidence" value="ECO:0007669"/>
    <property type="project" value="InterPro"/>
</dbReference>
<dbReference type="PANTHER" id="PTHR12059">
    <property type="entry name" value="RIBOSOMAL PROTEIN L23-RELATED"/>
    <property type="match status" value="1"/>
</dbReference>
<sequence>MVRRFSKFPKKPADWVAPSAPLAERKQVFLPRFTIALMRTPFLPPRYASFYVPLNFNKLDIRDYLQRAYGVGVLSVRSYVEQQKVTRLRPAGKFGYGKLRRPMAKKKMTVEMKEPFVWPEAPKDMSAWEQEQFHNTSKYQSDMQRSQRPDAGMEPNKDARKDYEADAKKLLEGSKAWRPTWQALGLNYDRTTIGKRS</sequence>
<dbReference type="GO" id="GO:0032543">
    <property type="term" value="P:mitochondrial translation"/>
    <property type="evidence" value="ECO:0007669"/>
    <property type="project" value="TreeGrafter"/>
</dbReference>
<dbReference type="InterPro" id="IPR013025">
    <property type="entry name" value="Ribosomal_uL23-like"/>
</dbReference>
<dbReference type="VEuPathDB" id="FungiDB:P168DRAFT_327691"/>
<evidence type="ECO:0000256" key="5">
    <source>
        <dbReference type="ARBA" id="ARBA00023274"/>
    </source>
</evidence>
<name>A0A2I1D195_ASPC2</name>
<dbReference type="AlphaFoldDB" id="A0A2I1D195"/>
<dbReference type="Gene3D" id="3.30.70.330">
    <property type="match status" value="1"/>
</dbReference>
<evidence type="ECO:0000256" key="3">
    <source>
        <dbReference type="ARBA" id="ARBA00022980"/>
    </source>
</evidence>
<dbReference type="RefSeq" id="XP_024692222.1">
    <property type="nucleotide sequence ID" value="XM_024841269.1"/>
</dbReference>
<keyword evidence="5" id="KW-0687">Ribonucleoprotein</keyword>
<accession>A0A2I1D195</accession>
<dbReference type="InterPro" id="IPR012678">
    <property type="entry name" value="Ribosomal_uL23/eL15/eS24_sf"/>
</dbReference>
<dbReference type="GeneID" id="36548793"/>
<evidence type="ECO:0000256" key="1">
    <source>
        <dbReference type="ARBA" id="ARBA00004173"/>
    </source>
</evidence>
<comment type="similarity">
    <text evidence="2">Belongs to the universal ribosomal protein uL23 family.</text>
</comment>
<dbReference type="InterPro" id="IPR012677">
    <property type="entry name" value="Nucleotide-bd_a/b_plait_sf"/>
</dbReference>
<feature type="compositionally biased region" description="Basic and acidic residues" evidence="8">
    <location>
        <begin position="155"/>
        <end position="164"/>
    </location>
</feature>
<evidence type="ECO:0000256" key="8">
    <source>
        <dbReference type="SAM" id="MobiDB-lite"/>
    </source>
</evidence>
<evidence type="ECO:0000256" key="7">
    <source>
        <dbReference type="ARBA" id="ARBA00039977"/>
    </source>
</evidence>
<dbReference type="OrthoDB" id="275582at2759"/>
<keyword evidence="10" id="KW-1185">Reference proteome</keyword>
<organism evidence="9 10">
    <name type="scientific">Aspergillus campestris (strain IBT 28561)</name>
    <dbReference type="NCBI Taxonomy" id="1392248"/>
    <lineage>
        <taxon>Eukaryota</taxon>
        <taxon>Fungi</taxon>
        <taxon>Dikarya</taxon>
        <taxon>Ascomycota</taxon>
        <taxon>Pezizomycotina</taxon>
        <taxon>Eurotiomycetes</taxon>
        <taxon>Eurotiomycetidae</taxon>
        <taxon>Eurotiales</taxon>
        <taxon>Aspergillaceae</taxon>
        <taxon>Aspergillus</taxon>
        <taxon>Aspergillus subgen. Circumdati</taxon>
    </lineage>
</organism>
<dbReference type="Proteomes" id="UP000234254">
    <property type="component" value="Unassembled WGS sequence"/>
</dbReference>